<dbReference type="InterPro" id="IPR019452">
    <property type="entry name" value="VPS39/TGF_beta_rcpt-assoc_1"/>
</dbReference>
<dbReference type="InterPro" id="IPR032914">
    <property type="entry name" value="Vam6/VPS39/TRAP1"/>
</dbReference>
<evidence type="ECO:0000256" key="1">
    <source>
        <dbReference type="PROSITE-ProRule" id="PRU01006"/>
    </source>
</evidence>
<evidence type="ECO:0000313" key="4">
    <source>
        <dbReference type="Proteomes" id="UP000789405"/>
    </source>
</evidence>
<dbReference type="PANTHER" id="PTHR12894">
    <property type="entry name" value="CNH DOMAIN CONTAINING"/>
    <property type="match status" value="1"/>
</dbReference>
<sequence length="964" mass="109642">MSFVPFTLQTLVNDIALDDSQQLNPQNQGNAGNRLGSRIANGIGWGNNKDSKVTVESVEAWENNLYLGTSDGQFLHYLYDQISSEDVYTTLSFYSLPEMNLLPPQSFPPIKGVTCYCYDISREGKTDSDGVVRFCAIKRRMICIYSLGDWLSEEMQIPLPDGAITACQYGPYVFAADHNQYKMINLHEKRMIPIQQYTNGSSGSSSELIKHFKPIITIISENEFLLALPSYSGQFMSFGCEPQLVQHVPLTPQTKTISAGPGIKVRISDLMDRLKLVNVFSEINNDGEQSSQSGGDIENDQSSLFSNVPTRLILAGSESIMALVTTPLVVQVDTILDSNHVERVEEALDSANQAISTAIPENVHSKRMHHEFNYIHQKSGLIYFGATYFDPAFGLFEKGKIDPRILIRLFTDLKDIVCEDEPVYIYSGVKTIFDRLGISKSLEKIYDPQMVPDLNNNPAAQELRQTLFSNSKEMIQKFLMKDREQRRTTGRALSKKDKAILRVRAVDNSLLRLYIESNSDDLLTSLLESDNECILDLCEKPLKDAKKIYHLALLYKEKKEYAKALEVWHSIIEQENPENDLADGLHHIVELLGKCDDPDLLWKYAKWVIQKDEIMGAKIFTQMDPKKPMIVEPSIVLSELRSVGKSGLRIFLEYLVTPRKSQEESYHTELALLYIQEIMKELLNEEIRLKFEETNNQFMWSSETSGLTYLTFLNQHADDSLSNARAKFIIFLQTSNKFNAEEILVKLKEAEILKAELAVVYGKLGQHENALHVLIHDLKDYRGAEIYCLNAGRIIGIARKTSKKHVEKKIADEKTLISSRKDLFLTLLKVYLNIYKDTGELLEKIIHLLNTQAVYMDITVVLNLLPESWSVELLNEFLVRSLRQTYHEYREDQILKGLCLGEKVMIEIELHKTYQEIGPSCITQNVTCSLCSRHISGSSFKKLLNNDIVHENCNIDQNENIDSG</sequence>
<dbReference type="GO" id="GO:0006914">
    <property type="term" value="P:autophagy"/>
    <property type="evidence" value="ECO:0007669"/>
    <property type="project" value="TreeGrafter"/>
</dbReference>
<dbReference type="PANTHER" id="PTHR12894:SF27">
    <property type="entry name" value="TRANSFORMING GROWTH FACTOR-BETA RECEPTOR-ASSOCIATED PROTEIN 1"/>
    <property type="match status" value="1"/>
</dbReference>
<dbReference type="GO" id="GO:0005737">
    <property type="term" value="C:cytoplasm"/>
    <property type="evidence" value="ECO:0007669"/>
    <property type="project" value="TreeGrafter"/>
</dbReference>
<dbReference type="Proteomes" id="UP000789405">
    <property type="component" value="Unassembled WGS sequence"/>
</dbReference>
<protein>
    <submittedName>
        <fullName evidence="3">27943_t:CDS:1</fullName>
    </submittedName>
</protein>
<reference evidence="3" key="1">
    <citation type="submission" date="2021-06" db="EMBL/GenBank/DDBJ databases">
        <authorList>
            <person name="Kallberg Y."/>
            <person name="Tangrot J."/>
            <person name="Rosling A."/>
        </authorList>
    </citation>
    <scope>NUCLEOTIDE SEQUENCE</scope>
    <source>
        <strain evidence="3">MA453B</strain>
    </source>
</reference>
<feature type="repeat" description="CHCR" evidence="1">
    <location>
        <begin position="622"/>
        <end position="814"/>
    </location>
</feature>
<dbReference type="GO" id="GO:0006886">
    <property type="term" value="P:intracellular protein transport"/>
    <property type="evidence" value="ECO:0007669"/>
    <property type="project" value="UniProtKB-UniRule"/>
</dbReference>
<dbReference type="AlphaFoldDB" id="A0A9N8W273"/>
<dbReference type="PROSITE" id="PS50236">
    <property type="entry name" value="CHCR"/>
    <property type="match status" value="1"/>
</dbReference>
<organism evidence="3 4">
    <name type="scientific">Dentiscutata erythropus</name>
    <dbReference type="NCBI Taxonomy" id="1348616"/>
    <lineage>
        <taxon>Eukaryota</taxon>
        <taxon>Fungi</taxon>
        <taxon>Fungi incertae sedis</taxon>
        <taxon>Mucoromycota</taxon>
        <taxon>Glomeromycotina</taxon>
        <taxon>Glomeromycetes</taxon>
        <taxon>Diversisporales</taxon>
        <taxon>Gigasporaceae</taxon>
        <taxon>Dentiscutata</taxon>
    </lineage>
</organism>
<dbReference type="Pfam" id="PF10366">
    <property type="entry name" value="Vps39_1"/>
    <property type="match status" value="1"/>
</dbReference>
<accession>A0A9N8W273</accession>
<keyword evidence="4" id="KW-1185">Reference proteome</keyword>
<dbReference type="InterPro" id="IPR000547">
    <property type="entry name" value="Clathrin_H-chain/VPS_repeat"/>
</dbReference>
<dbReference type="GO" id="GO:0034058">
    <property type="term" value="P:endosomal vesicle fusion"/>
    <property type="evidence" value="ECO:0007669"/>
    <property type="project" value="TreeGrafter"/>
</dbReference>
<evidence type="ECO:0000313" key="3">
    <source>
        <dbReference type="EMBL" id="CAG8470925.1"/>
    </source>
</evidence>
<feature type="domain" description="Vacuolar sorting protein 39/Transforming growth factor beta receptor-associated" evidence="2">
    <location>
        <begin position="506"/>
        <end position="609"/>
    </location>
</feature>
<dbReference type="EMBL" id="CAJVPY010000406">
    <property type="protein sequence ID" value="CAG8470925.1"/>
    <property type="molecule type" value="Genomic_DNA"/>
</dbReference>
<dbReference type="GO" id="GO:0016020">
    <property type="term" value="C:membrane"/>
    <property type="evidence" value="ECO:0007669"/>
    <property type="project" value="TreeGrafter"/>
</dbReference>
<proteinExistence type="predicted"/>
<gene>
    <name evidence="3" type="ORF">DERYTH_LOCUS1452</name>
</gene>
<evidence type="ECO:0000259" key="2">
    <source>
        <dbReference type="Pfam" id="PF10366"/>
    </source>
</evidence>
<name>A0A9N8W273_9GLOM</name>
<dbReference type="OrthoDB" id="10258882at2759"/>
<comment type="caution">
    <text evidence="3">The sequence shown here is derived from an EMBL/GenBank/DDBJ whole genome shotgun (WGS) entry which is preliminary data.</text>
</comment>